<evidence type="ECO:0000256" key="4">
    <source>
        <dbReference type="ARBA" id="ARBA00022695"/>
    </source>
</evidence>
<evidence type="ECO:0000256" key="1">
    <source>
        <dbReference type="ARBA" id="ARBA00005755"/>
    </source>
</evidence>
<dbReference type="GO" id="GO:0003677">
    <property type="term" value="F:DNA binding"/>
    <property type="evidence" value="ECO:0007669"/>
    <property type="project" value="UniProtKB-KW"/>
</dbReference>
<accession>A0A6C0HEW9</accession>
<evidence type="ECO:0000313" key="10">
    <source>
        <dbReference type="EMBL" id="QHT78696.1"/>
    </source>
</evidence>
<dbReference type="SUPFAM" id="SSF56672">
    <property type="entry name" value="DNA/RNA polymerases"/>
    <property type="match status" value="1"/>
</dbReference>
<keyword evidence="6" id="KW-0238">DNA-binding</keyword>
<reference evidence="10" key="1">
    <citation type="journal article" date="2020" name="Nature">
        <title>Giant virus diversity and host interactions through global metagenomics.</title>
        <authorList>
            <person name="Schulz F."/>
            <person name="Roux S."/>
            <person name="Paez-Espino D."/>
            <person name="Jungbluth S."/>
            <person name="Walsh D.A."/>
            <person name="Denef V.J."/>
            <person name="McMahon K.D."/>
            <person name="Konstantinidis K.T."/>
            <person name="Eloe-Fadrosh E.A."/>
            <person name="Kyrpides N.C."/>
            <person name="Woyke T."/>
        </authorList>
    </citation>
    <scope>NUCLEOTIDE SEQUENCE</scope>
    <source>
        <strain evidence="10">GVMAG-M-3300023179-92</strain>
    </source>
</reference>
<feature type="domain" description="DNA-directed DNA polymerase family B multifunctional" evidence="8">
    <location>
        <begin position="488"/>
        <end position="1018"/>
    </location>
</feature>
<dbReference type="InterPro" id="IPR050240">
    <property type="entry name" value="DNA_pol_type-B"/>
</dbReference>
<dbReference type="GO" id="GO:0043625">
    <property type="term" value="C:delta DNA polymerase complex"/>
    <property type="evidence" value="ECO:0007669"/>
    <property type="project" value="TreeGrafter"/>
</dbReference>
<feature type="domain" description="DNA-directed DNA polymerase family B exonuclease" evidence="9">
    <location>
        <begin position="172"/>
        <end position="422"/>
    </location>
</feature>
<dbReference type="InterPro" id="IPR006134">
    <property type="entry name" value="DNA-dir_DNA_pol_B_multi_dom"/>
</dbReference>
<dbReference type="Gene3D" id="1.10.132.60">
    <property type="entry name" value="DNA polymerase family B, C-terminal domain"/>
    <property type="match status" value="1"/>
</dbReference>
<dbReference type="EC" id="2.7.7.7" evidence="2"/>
<name>A0A6C0HEW9_9ZZZZ</name>
<dbReference type="Gene3D" id="3.90.1600.10">
    <property type="entry name" value="Palm domain of DNA polymerase"/>
    <property type="match status" value="1"/>
</dbReference>
<keyword evidence="3" id="KW-0808">Transferase</keyword>
<evidence type="ECO:0000256" key="5">
    <source>
        <dbReference type="ARBA" id="ARBA00022932"/>
    </source>
</evidence>
<proteinExistence type="inferred from homology"/>
<evidence type="ECO:0000256" key="6">
    <source>
        <dbReference type="ARBA" id="ARBA00023125"/>
    </source>
</evidence>
<dbReference type="InterPro" id="IPR043502">
    <property type="entry name" value="DNA/RNA_pol_sf"/>
</dbReference>
<dbReference type="InterPro" id="IPR042087">
    <property type="entry name" value="DNA_pol_B_thumb"/>
</dbReference>
<dbReference type="PANTHER" id="PTHR10322">
    <property type="entry name" value="DNA POLYMERASE CATALYTIC SUBUNIT"/>
    <property type="match status" value="1"/>
</dbReference>
<dbReference type="GO" id="GO:0006287">
    <property type="term" value="P:base-excision repair, gap-filling"/>
    <property type="evidence" value="ECO:0007669"/>
    <property type="project" value="TreeGrafter"/>
</dbReference>
<evidence type="ECO:0000259" key="8">
    <source>
        <dbReference type="Pfam" id="PF00136"/>
    </source>
</evidence>
<evidence type="ECO:0000259" key="9">
    <source>
        <dbReference type="Pfam" id="PF03104"/>
    </source>
</evidence>
<evidence type="ECO:0000256" key="7">
    <source>
        <dbReference type="ARBA" id="ARBA00049244"/>
    </source>
</evidence>
<dbReference type="InterPro" id="IPR036397">
    <property type="entry name" value="RNaseH_sf"/>
</dbReference>
<keyword evidence="4" id="KW-0548">Nucleotidyltransferase</keyword>
<comment type="similarity">
    <text evidence="1">Belongs to the DNA polymerase type-B family.</text>
</comment>
<dbReference type="InterPro" id="IPR023211">
    <property type="entry name" value="DNA_pol_palm_dom_sf"/>
</dbReference>
<evidence type="ECO:0000256" key="3">
    <source>
        <dbReference type="ARBA" id="ARBA00022679"/>
    </source>
</evidence>
<dbReference type="Gene3D" id="3.30.420.10">
    <property type="entry name" value="Ribonuclease H-like superfamily/Ribonuclease H"/>
    <property type="match status" value="1"/>
</dbReference>
<dbReference type="GO" id="GO:0000166">
    <property type="term" value="F:nucleotide binding"/>
    <property type="evidence" value="ECO:0007669"/>
    <property type="project" value="InterPro"/>
</dbReference>
<dbReference type="Gene3D" id="1.10.287.690">
    <property type="entry name" value="Helix hairpin bin"/>
    <property type="match status" value="1"/>
</dbReference>
<dbReference type="InterPro" id="IPR006133">
    <property type="entry name" value="DNA-dir_DNA_pol_B_exonuc"/>
</dbReference>
<evidence type="ECO:0000256" key="2">
    <source>
        <dbReference type="ARBA" id="ARBA00012417"/>
    </source>
</evidence>
<dbReference type="InterPro" id="IPR006172">
    <property type="entry name" value="DNA-dir_DNA_pol_B"/>
</dbReference>
<comment type="catalytic activity">
    <reaction evidence="7">
        <text>DNA(n) + a 2'-deoxyribonucleoside 5'-triphosphate = DNA(n+1) + diphosphate</text>
        <dbReference type="Rhea" id="RHEA:22508"/>
        <dbReference type="Rhea" id="RHEA-COMP:17339"/>
        <dbReference type="Rhea" id="RHEA-COMP:17340"/>
        <dbReference type="ChEBI" id="CHEBI:33019"/>
        <dbReference type="ChEBI" id="CHEBI:61560"/>
        <dbReference type="ChEBI" id="CHEBI:173112"/>
        <dbReference type="EC" id="2.7.7.7"/>
    </reaction>
</comment>
<dbReference type="PANTHER" id="PTHR10322:SF23">
    <property type="entry name" value="DNA POLYMERASE DELTA CATALYTIC SUBUNIT"/>
    <property type="match status" value="1"/>
</dbReference>
<dbReference type="PRINTS" id="PR00106">
    <property type="entry name" value="DNAPOLB"/>
</dbReference>
<dbReference type="AlphaFoldDB" id="A0A6C0HEW9"/>
<dbReference type="Pfam" id="PF00136">
    <property type="entry name" value="DNA_pol_B"/>
    <property type="match status" value="1"/>
</dbReference>
<dbReference type="SMART" id="SM00486">
    <property type="entry name" value="POLBc"/>
    <property type="match status" value="1"/>
</dbReference>
<keyword evidence="5" id="KW-0239">DNA-directed DNA polymerase</keyword>
<dbReference type="EMBL" id="MN739935">
    <property type="protein sequence ID" value="QHT78696.1"/>
    <property type="molecule type" value="Genomic_DNA"/>
</dbReference>
<dbReference type="Pfam" id="PF03104">
    <property type="entry name" value="DNA_pol_B_exo1"/>
    <property type="match status" value="1"/>
</dbReference>
<dbReference type="GO" id="GO:0008296">
    <property type="term" value="F:3'-5'-DNA exonuclease activity"/>
    <property type="evidence" value="ECO:0007669"/>
    <property type="project" value="TreeGrafter"/>
</dbReference>
<organism evidence="10">
    <name type="scientific">viral metagenome</name>
    <dbReference type="NCBI Taxonomy" id="1070528"/>
    <lineage>
        <taxon>unclassified sequences</taxon>
        <taxon>metagenomes</taxon>
        <taxon>organismal metagenomes</taxon>
    </lineage>
</organism>
<sequence>MSLEKFSFFPFQWSYDQPKGESGIIRAYGWNKANDSVCCIIDDFTIPVWLELPNDIDWTEGRINLVKDKLSKVCYGLNKPVSIEFKRQQRLYIADVVKHRRDTGSCKENGTTTYSPLLFPFIQLRFSNLFAIKTFMKLAAGYPFNYTAISDEKLRISQIEVPTLGKIKIQFHCYEPSISPVLKLFAVQNLPSSAWIIVKGKRLTIEEKQTTKKYEFRVSYQNMIAMTQEESLKMPIVYPKIVSYDIECYSCKYPAFPKASNWEDQVFQFGVTYVEQKANKKKYKKYLLNIGQCDPIKDVDKDLTENDYVDVRCFKNEKELYNGFKDLILELDPDIIFGYNIFKFDITYVEDRATTFTQIGTKYKEMGCIPGRPGLLTPIKWESKAYGKQEMKYLDLEGRMMMDLFPYVERGHKLKNYKLKTVCNEFLKTNKDDLEAADIFELYRDGSAKSMSKIGKYCVQDTWVTYLLYEKLLVWFDLMETATTNGVPMFYLYTKGQQIKMYSQMLKYCYHNNIVIQSKVFETKEGEEYSGAYVSEPVPGVYNMILPFDFASLYPSIIIAHNVDFTKLVLDESIPDCDCHVFDWTEHKNCQHDPEIIEKERKKQIRFDNAVQKLMKTNKNLTLKDAEDEVKSKQKIPKKKKIICGRFKYRFLKQDISGKGVVPTLIDGLLKARKDTRKIIAKNEDKIKELKQQGDKKEAYRLEEINMVLDKRQLAYKVSANSMYGAMGVKVGYLPFLPGAMCVTAKGRESIMKASAFLEEECKGKVIYNDTDSAYTNFPHLAGESMEVVWNYALDVVEKVKTIFPAPMKLEFEEKAYTEFLILTKKRYAAFAMELGKPTKKLMKRGIVLTRRDNCNWLRILYEKIMLDLLNNADDYSKLKDIINDETDPHKGIYRNEKVRKLTYSIIETVNEMFQSKFETKDFVITKGMKQLEHKGKTDPVHIHVAKKMIKRGQPVQDGERIEYVLLDLGELKYKATDKVLLKAEDANYYDQHKDVLKIDYLTYLQRQCVNPVDELLDVGIKIKGLLEEQFELRLQKKKYLDAINNMFSPRILKIE</sequence>
<protein>
    <recommendedName>
        <fullName evidence="2">DNA-directed DNA polymerase</fullName>
        <ecNumber evidence="2">2.7.7.7</ecNumber>
    </recommendedName>
</protein>
<dbReference type="InterPro" id="IPR012337">
    <property type="entry name" value="RNaseH-like_sf"/>
</dbReference>
<dbReference type="GO" id="GO:0045004">
    <property type="term" value="P:DNA replication proofreading"/>
    <property type="evidence" value="ECO:0007669"/>
    <property type="project" value="TreeGrafter"/>
</dbReference>
<dbReference type="SUPFAM" id="SSF53098">
    <property type="entry name" value="Ribonuclease H-like"/>
    <property type="match status" value="1"/>
</dbReference>
<dbReference type="GO" id="GO:0006297">
    <property type="term" value="P:nucleotide-excision repair, DNA gap filling"/>
    <property type="evidence" value="ECO:0007669"/>
    <property type="project" value="TreeGrafter"/>
</dbReference>
<dbReference type="GO" id="GO:0003887">
    <property type="term" value="F:DNA-directed DNA polymerase activity"/>
    <property type="evidence" value="ECO:0007669"/>
    <property type="project" value="UniProtKB-KW"/>
</dbReference>